<sequence length="97" mass="11075">MEAQFYIQLSLKTTQGYGDYGQYFFENDREAAYSLFRQIEGDPAMIASCPLHIDLMETASGLPVKIKSICCTMEELGFNCKLIAKEIFRLKNLDEMS</sequence>
<dbReference type="STRING" id="1391627.SAMN05216464_103197"/>
<keyword evidence="2" id="KW-1185">Reference proteome</keyword>
<proteinExistence type="predicted"/>
<dbReference type="Proteomes" id="UP000199072">
    <property type="component" value="Unassembled WGS sequence"/>
</dbReference>
<dbReference type="AlphaFoldDB" id="A0A1G6Z4X1"/>
<dbReference type="RefSeq" id="WP_091148009.1">
    <property type="nucleotide sequence ID" value="NZ_FNAI01000003.1"/>
</dbReference>
<dbReference type="OrthoDB" id="676292at2"/>
<reference evidence="1 2" key="1">
    <citation type="submission" date="2016-10" db="EMBL/GenBank/DDBJ databases">
        <authorList>
            <person name="de Groot N.N."/>
        </authorList>
    </citation>
    <scope>NUCLEOTIDE SEQUENCE [LARGE SCALE GENOMIC DNA]</scope>
    <source>
        <strain evidence="1 2">47C3B</strain>
    </source>
</reference>
<evidence type="ECO:0000313" key="1">
    <source>
        <dbReference type="EMBL" id="SDD97007.1"/>
    </source>
</evidence>
<organism evidence="1 2">
    <name type="scientific">Mucilaginibacter pineti</name>
    <dbReference type="NCBI Taxonomy" id="1391627"/>
    <lineage>
        <taxon>Bacteria</taxon>
        <taxon>Pseudomonadati</taxon>
        <taxon>Bacteroidota</taxon>
        <taxon>Sphingobacteriia</taxon>
        <taxon>Sphingobacteriales</taxon>
        <taxon>Sphingobacteriaceae</taxon>
        <taxon>Mucilaginibacter</taxon>
    </lineage>
</organism>
<dbReference type="EMBL" id="FNAI01000003">
    <property type="protein sequence ID" value="SDD97007.1"/>
    <property type="molecule type" value="Genomic_DNA"/>
</dbReference>
<gene>
    <name evidence="1" type="ORF">SAMN05216464_103197</name>
</gene>
<evidence type="ECO:0000313" key="2">
    <source>
        <dbReference type="Proteomes" id="UP000199072"/>
    </source>
</evidence>
<name>A0A1G6Z4X1_9SPHI</name>
<protein>
    <submittedName>
        <fullName evidence="1">Uncharacterized protein</fullName>
    </submittedName>
</protein>
<accession>A0A1G6Z4X1</accession>